<evidence type="ECO:0000256" key="13">
    <source>
        <dbReference type="ARBA" id="ARBA00044999"/>
    </source>
</evidence>
<name>A0A671XQK4_SPAAU</name>
<dbReference type="GO" id="GO:1901379">
    <property type="term" value="P:regulation of potassium ion transmembrane transport"/>
    <property type="evidence" value="ECO:0007669"/>
    <property type="project" value="TreeGrafter"/>
</dbReference>
<dbReference type="GO" id="GO:0006508">
    <property type="term" value="P:proteolysis"/>
    <property type="evidence" value="ECO:0007669"/>
    <property type="project" value="InterPro"/>
</dbReference>
<evidence type="ECO:0000313" key="20">
    <source>
        <dbReference type="Proteomes" id="UP000472265"/>
    </source>
</evidence>
<dbReference type="Proteomes" id="UP000472265">
    <property type="component" value="Chromosome 19"/>
</dbReference>
<dbReference type="InterPro" id="IPR002469">
    <property type="entry name" value="Peptidase_S9B_N"/>
</dbReference>
<evidence type="ECO:0000259" key="18">
    <source>
        <dbReference type="Pfam" id="PF00930"/>
    </source>
</evidence>
<reference evidence="19" key="3">
    <citation type="submission" date="2025-09" db="UniProtKB">
        <authorList>
            <consortium name="Ensembl"/>
        </authorList>
    </citation>
    <scope>IDENTIFICATION</scope>
</reference>
<proteinExistence type="inferred from homology"/>
<comment type="similarity">
    <text evidence="2">Belongs to the peptidase S9B family.</text>
</comment>
<keyword evidence="6 16" id="KW-1133">Transmembrane helix</keyword>
<dbReference type="Gene3D" id="2.140.10.30">
    <property type="entry name" value="Dipeptidylpeptidase IV, N-terminal domain"/>
    <property type="match status" value="1"/>
</dbReference>
<keyword evidence="20" id="KW-1185">Reference proteome</keyword>
<dbReference type="InterPro" id="IPR050278">
    <property type="entry name" value="Serine_Prot_S9B/DPPIV"/>
</dbReference>
<dbReference type="SUPFAM" id="SSF82171">
    <property type="entry name" value="DPP6 N-terminal domain-like"/>
    <property type="match status" value="1"/>
</dbReference>
<gene>
    <name evidence="19" type="primary">DPP6</name>
    <name evidence="19" type="synonym">dpp6</name>
</gene>
<sequence>MASLYQRFTGKINTNNSFPNPPEASHLLGQGAEGERPAESQQRPRLQHQHSRHSEDEDELVGSNPPQRNWKGIAIALLVILVICSLIVTSVILLTPGEDDRLALKGKVTVGDLFRRDFKVHDPNAKWISSDLMKKYHAWLKVSSFCLLLFFSPPRLTSASASQEMYKASKYEVSPDMRHVLLAYNVAPVSFSFVCLETWNLNPPEVRNAQLQYAGWGPQGQQLIFIFENNIYYRSTVESRSIRLVSTGKEGVIFNGLSDWLYEEEIFQSHIAHWWSPDGARLAYATINDTLVPRMELPMFTGTPYPMGKEYHYPKAGEENPVITLYVVNLNGPLHTIEMRRPDDPRIGEYYVTMVKWATTTKLAINWLNRAQNISILTLCEATTGVCTKKHEDESEGWLHRQNEKPLFSKDGLKLFFTRAIPQGGRGKFFHISMSISQPNTSTDTLQSITSGDWDVTQVLAYNEDSQLIYFLSTEDGPKRRHLYSADTFGSFNRRCLSCALSDSCAYVSGSFSHNMSYFLLNCQGIAEVHRLENNDNLMLTLASMQMPTVEYKEINVDDYSTPDCATSLYPCSDGTPGGQMVAEQFHMDWATVLVSSFGAIVVRCDGRGSGFQGTNLLHRIQKKLGVYEEQDQKDALKYVSRFVLVPQVYGGYVTSLLVSGEESPVKCGAVLSPITDFELYGDCANYCSDQLDLMCCLVCLISSQMANLAHRASQFMDKKFLIIHPTADEKVHFQHTAKFISQLINEKANYTLQIYPDEGHFIHSEATRQHLSQSLVNFFEECFRLPEIVFEEALEEESEDEG</sequence>
<comment type="subcellular location">
    <subcellularLocation>
        <location evidence="1">Cell membrane</location>
        <topology evidence="1">Single-pass type II membrane protein</topology>
    </subcellularLocation>
</comment>
<dbReference type="Pfam" id="PF00326">
    <property type="entry name" value="Peptidase_S9"/>
    <property type="match status" value="1"/>
</dbReference>
<reference evidence="19" key="1">
    <citation type="submission" date="2021-04" db="EMBL/GenBank/DDBJ databases">
        <authorList>
            <consortium name="Wellcome Sanger Institute Data Sharing"/>
        </authorList>
    </citation>
    <scope>NUCLEOTIDE SEQUENCE [LARGE SCALE GENOMIC DNA]</scope>
</reference>
<evidence type="ECO:0000256" key="3">
    <source>
        <dbReference type="ARBA" id="ARBA00022475"/>
    </source>
</evidence>
<dbReference type="Gene3D" id="3.40.50.1820">
    <property type="entry name" value="alpha/beta hydrolase"/>
    <property type="match status" value="1"/>
</dbReference>
<dbReference type="PANTHER" id="PTHR11731">
    <property type="entry name" value="PROTEASE FAMILY S9B,C DIPEPTIDYL-PEPTIDASE IV-RELATED"/>
    <property type="match status" value="1"/>
</dbReference>
<dbReference type="GeneTree" id="ENSGT00940000156280"/>
<evidence type="ECO:0000313" key="19">
    <source>
        <dbReference type="Ensembl" id="ENSSAUP00010053320.1"/>
    </source>
</evidence>
<dbReference type="InterPro" id="IPR029058">
    <property type="entry name" value="AB_hydrolase_fold"/>
</dbReference>
<evidence type="ECO:0000256" key="1">
    <source>
        <dbReference type="ARBA" id="ARBA00004401"/>
    </source>
</evidence>
<reference evidence="19" key="2">
    <citation type="submission" date="2025-08" db="UniProtKB">
        <authorList>
            <consortium name="Ensembl"/>
        </authorList>
    </citation>
    <scope>IDENTIFICATION</scope>
</reference>
<keyword evidence="3" id="KW-1003">Cell membrane</keyword>
<dbReference type="Ensembl" id="ENSSAUT00010056037.1">
    <property type="protein sequence ID" value="ENSSAUP00010053320.1"/>
    <property type="gene ID" value="ENSSAUG00010021948.1"/>
</dbReference>
<evidence type="ECO:0000256" key="11">
    <source>
        <dbReference type="ARBA" id="ARBA00042016"/>
    </source>
</evidence>
<evidence type="ECO:0000256" key="6">
    <source>
        <dbReference type="ARBA" id="ARBA00022989"/>
    </source>
</evidence>
<keyword evidence="9" id="KW-0325">Glycoprotein</keyword>
<keyword evidence="4 16" id="KW-0812">Transmembrane</keyword>
<evidence type="ECO:0000256" key="12">
    <source>
        <dbReference type="ARBA" id="ARBA00044990"/>
    </source>
</evidence>
<evidence type="ECO:0000256" key="14">
    <source>
        <dbReference type="ARBA" id="ARBA00046476"/>
    </source>
</evidence>
<evidence type="ECO:0000259" key="17">
    <source>
        <dbReference type="Pfam" id="PF00326"/>
    </source>
</evidence>
<keyword evidence="8" id="KW-1015">Disulfide bond</keyword>
<feature type="region of interest" description="Disordered" evidence="15">
    <location>
        <begin position="11"/>
        <end position="64"/>
    </location>
</feature>
<organism evidence="19 20">
    <name type="scientific">Sparus aurata</name>
    <name type="common">Gilthead sea bream</name>
    <dbReference type="NCBI Taxonomy" id="8175"/>
    <lineage>
        <taxon>Eukaryota</taxon>
        <taxon>Metazoa</taxon>
        <taxon>Chordata</taxon>
        <taxon>Craniata</taxon>
        <taxon>Vertebrata</taxon>
        <taxon>Euteleostomi</taxon>
        <taxon>Actinopterygii</taxon>
        <taxon>Neopterygii</taxon>
        <taxon>Teleostei</taxon>
        <taxon>Neoteleostei</taxon>
        <taxon>Acanthomorphata</taxon>
        <taxon>Eupercaria</taxon>
        <taxon>Spariformes</taxon>
        <taxon>Sparidae</taxon>
        <taxon>Sparus</taxon>
    </lineage>
</organism>
<keyword evidence="5" id="KW-0735">Signal-anchor</keyword>
<dbReference type="InterPro" id="IPR001375">
    <property type="entry name" value="Peptidase_S9_cat"/>
</dbReference>
<dbReference type="AlphaFoldDB" id="A0A671XQK4"/>
<comment type="subunit">
    <text evidence="14">Homodimer (in vitro). Interacts with KCND2. Identified in a complex with KCND2 and KCNIP2. Forms an octameric complex composed of four DPP6 subunits bound to the KCND2 tetramer. Interacts with KCND3; this interaction modulates the channel gating kinetics namely channel activation and inactivation kinetics and rate of recovery from inactivation.</text>
</comment>
<dbReference type="PANTHER" id="PTHR11731:SF20">
    <property type="entry name" value="DIPEPTIDYL AMINOPEPTIDASE-LIKE PROTEIN 6"/>
    <property type="match status" value="1"/>
</dbReference>
<accession>A0A671XQK4</accession>
<evidence type="ECO:0000256" key="8">
    <source>
        <dbReference type="ARBA" id="ARBA00023157"/>
    </source>
</evidence>
<feature type="domain" description="Peptidase S9 prolyl oligopeptidase catalytic" evidence="17">
    <location>
        <begin position="587"/>
        <end position="784"/>
    </location>
</feature>
<evidence type="ECO:0000256" key="4">
    <source>
        <dbReference type="ARBA" id="ARBA00022692"/>
    </source>
</evidence>
<keyword evidence="7 16" id="KW-0472">Membrane</keyword>
<protein>
    <recommendedName>
        <fullName evidence="12">A-type potassium channel modulatory protein DPP6</fullName>
    </recommendedName>
    <alternativeName>
        <fullName evidence="13">Dipeptidyl aminopeptidase-like protein 6</fullName>
    </alternativeName>
    <alternativeName>
        <fullName evidence="11">Dipeptidyl peptidase 6</fullName>
    </alternativeName>
    <alternativeName>
        <fullName evidence="10">Dipeptidyl peptidase VI</fullName>
    </alternativeName>
</protein>
<feature type="domain" description="Dipeptidylpeptidase IV N-terminal" evidence="18">
    <location>
        <begin position="198"/>
        <end position="526"/>
    </location>
</feature>
<evidence type="ECO:0000256" key="2">
    <source>
        <dbReference type="ARBA" id="ARBA00006150"/>
    </source>
</evidence>
<evidence type="ECO:0000256" key="5">
    <source>
        <dbReference type="ARBA" id="ARBA00022968"/>
    </source>
</evidence>
<evidence type="ECO:0000256" key="10">
    <source>
        <dbReference type="ARBA" id="ARBA00041991"/>
    </source>
</evidence>
<dbReference type="GO" id="GO:0015459">
    <property type="term" value="F:potassium channel regulator activity"/>
    <property type="evidence" value="ECO:0007669"/>
    <property type="project" value="TreeGrafter"/>
</dbReference>
<evidence type="ECO:0000256" key="7">
    <source>
        <dbReference type="ARBA" id="ARBA00023136"/>
    </source>
</evidence>
<evidence type="ECO:0000256" key="16">
    <source>
        <dbReference type="SAM" id="Phobius"/>
    </source>
</evidence>
<evidence type="ECO:0000256" key="15">
    <source>
        <dbReference type="SAM" id="MobiDB-lite"/>
    </source>
</evidence>
<dbReference type="SUPFAM" id="SSF53474">
    <property type="entry name" value="alpha/beta-Hydrolases"/>
    <property type="match status" value="1"/>
</dbReference>
<dbReference type="Pfam" id="PF00930">
    <property type="entry name" value="DPPIV_N"/>
    <property type="match status" value="1"/>
</dbReference>
<evidence type="ECO:0000256" key="9">
    <source>
        <dbReference type="ARBA" id="ARBA00023180"/>
    </source>
</evidence>
<dbReference type="GO" id="GO:0008076">
    <property type="term" value="C:voltage-gated potassium channel complex"/>
    <property type="evidence" value="ECO:0007669"/>
    <property type="project" value="TreeGrafter"/>
</dbReference>
<feature type="transmembrane region" description="Helical" evidence="16">
    <location>
        <begin position="73"/>
        <end position="95"/>
    </location>
</feature>
<dbReference type="GO" id="GO:0008236">
    <property type="term" value="F:serine-type peptidase activity"/>
    <property type="evidence" value="ECO:0007669"/>
    <property type="project" value="InterPro"/>
</dbReference>